<protein>
    <submittedName>
        <fullName evidence="3">NAD(P)-dependent dehydrogenase, short-chain alcohol dehydrogenase family</fullName>
    </submittedName>
</protein>
<dbReference type="Gene3D" id="3.40.50.720">
    <property type="entry name" value="NAD(P)-binding Rossmann-like Domain"/>
    <property type="match status" value="1"/>
</dbReference>
<accession>A0A521F272</accession>
<proteinExistence type="inferred from homology"/>
<evidence type="ECO:0000313" key="4">
    <source>
        <dbReference type="Proteomes" id="UP000316030"/>
    </source>
</evidence>
<sequence length="261" mass="26614">MSDRITGIAVVTGAASGIGLATATLLSERGARVLLVDRDAAALDALPDNRFKTPLAGRLACDIAAPDSPARIADAVAATGLNWAVLVNNAGVAASPPIITTTDDDLARFLDINIAGTFRLCRTALPVMAAQGRGAIVNVASVFGLTGVGGTSAYSMSKGAVAALTTQLACEFGRDGVRINAVAPGLIHTPLTDGRIKSGAWTQRVMLEGTPLGRTGQPEEVADAIAFLASDRAGFITGEILKVDGGWMTGRLAPAPKEPAQ</sequence>
<dbReference type="PRINTS" id="PR00080">
    <property type="entry name" value="SDRFAMILY"/>
</dbReference>
<gene>
    <name evidence="3" type="ORF">SAMN06265173_12310</name>
</gene>
<dbReference type="Pfam" id="PF13561">
    <property type="entry name" value="adh_short_C2"/>
    <property type="match status" value="1"/>
</dbReference>
<dbReference type="InterPro" id="IPR036291">
    <property type="entry name" value="NAD(P)-bd_dom_sf"/>
</dbReference>
<dbReference type="EMBL" id="FXTO01000023">
    <property type="protein sequence ID" value="SMO90289.1"/>
    <property type="molecule type" value="Genomic_DNA"/>
</dbReference>
<dbReference type="SUPFAM" id="SSF51735">
    <property type="entry name" value="NAD(P)-binding Rossmann-fold domains"/>
    <property type="match status" value="1"/>
</dbReference>
<comment type="similarity">
    <text evidence="1">Belongs to the short-chain dehydrogenases/reductases (SDR) family.</text>
</comment>
<dbReference type="GO" id="GO:0016616">
    <property type="term" value="F:oxidoreductase activity, acting on the CH-OH group of donors, NAD or NADP as acceptor"/>
    <property type="evidence" value="ECO:0007669"/>
    <property type="project" value="UniProtKB-ARBA"/>
</dbReference>
<dbReference type="OrthoDB" id="9779623at2"/>
<dbReference type="PROSITE" id="PS00061">
    <property type="entry name" value="ADH_SHORT"/>
    <property type="match status" value="1"/>
</dbReference>
<dbReference type="PRINTS" id="PR00081">
    <property type="entry name" value="GDHRDH"/>
</dbReference>
<dbReference type="InterPro" id="IPR057326">
    <property type="entry name" value="KR_dom"/>
</dbReference>
<dbReference type="CDD" id="cd05233">
    <property type="entry name" value="SDR_c"/>
    <property type="match status" value="1"/>
</dbReference>
<evidence type="ECO:0000259" key="2">
    <source>
        <dbReference type="SMART" id="SM00822"/>
    </source>
</evidence>
<dbReference type="GO" id="GO:0030497">
    <property type="term" value="P:fatty acid elongation"/>
    <property type="evidence" value="ECO:0007669"/>
    <property type="project" value="TreeGrafter"/>
</dbReference>
<dbReference type="PANTHER" id="PTHR42760">
    <property type="entry name" value="SHORT-CHAIN DEHYDROGENASES/REDUCTASES FAMILY MEMBER"/>
    <property type="match status" value="1"/>
</dbReference>
<dbReference type="InterPro" id="IPR020904">
    <property type="entry name" value="Sc_DH/Rdtase_CS"/>
</dbReference>
<dbReference type="InterPro" id="IPR002347">
    <property type="entry name" value="SDR_fam"/>
</dbReference>
<name>A0A521F272_9RHOB</name>
<reference evidence="3 4" key="1">
    <citation type="submission" date="2017-05" db="EMBL/GenBank/DDBJ databases">
        <authorList>
            <person name="Varghese N."/>
            <person name="Submissions S."/>
        </authorList>
    </citation>
    <scope>NUCLEOTIDE SEQUENCE [LARGE SCALE GENOMIC DNA]</scope>
    <source>
        <strain evidence="3 4">DSM 29506</strain>
    </source>
</reference>
<evidence type="ECO:0000313" key="3">
    <source>
        <dbReference type="EMBL" id="SMO90289.1"/>
    </source>
</evidence>
<dbReference type="AlphaFoldDB" id="A0A521F272"/>
<dbReference type="RefSeq" id="WP_142494238.1">
    <property type="nucleotide sequence ID" value="NZ_FXTO01000023.1"/>
</dbReference>
<evidence type="ECO:0000256" key="1">
    <source>
        <dbReference type="ARBA" id="ARBA00006484"/>
    </source>
</evidence>
<feature type="domain" description="Ketoreductase" evidence="2">
    <location>
        <begin position="7"/>
        <end position="185"/>
    </location>
</feature>
<dbReference type="Proteomes" id="UP000316030">
    <property type="component" value="Unassembled WGS sequence"/>
</dbReference>
<organism evidence="3 4">
    <name type="scientific">Thalassovita litoralis</name>
    <dbReference type="NCBI Taxonomy" id="1010611"/>
    <lineage>
        <taxon>Bacteria</taxon>
        <taxon>Pseudomonadati</taxon>
        <taxon>Pseudomonadota</taxon>
        <taxon>Alphaproteobacteria</taxon>
        <taxon>Rhodobacterales</taxon>
        <taxon>Roseobacteraceae</taxon>
        <taxon>Thalassovita</taxon>
    </lineage>
</organism>
<keyword evidence="4" id="KW-1185">Reference proteome</keyword>
<dbReference type="SMART" id="SM00822">
    <property type="entry name" value="PKS_KR"/>
    <property type="match status" value="1"/>
</dbReference>
<dbReference type="PANTHER" id="PTHR42760:SF123">
    <property type="entry name" value="OXIDOREDUCTASE"/>
    <property type="match status" value="1"/>
</dbReference>
<dbReference type="FunFam" id="3.40.50.720:FF:000084">
    <property type="entry name" value="Short-chain dehydrogenase reductase"/>
    <property type="match status" value="1"/>
</dbReference>